<dbReference type="KEGG" id="tps:THAPSDRAFT_263007"/>
<feature type="domain" description="ShKT" evidence="1">
    <location>
        <begin position="61"/>
        <end position="95"/>
    </location>
</feature>
<protein>
    <recommendedName>
        <fullName evidence="1">ShKT domain-containing protein</fullName>
    </recommendedName>
</protein>
<sequence length="95" mass="10693">DSASADEEDAHCVDKSEDCSYWSEMGECEGNPAFMLKDCCKSCNEEIVNVDPKYEPVRDKCRNNNEHCSFWALDGGCFDNPKYMNKECAPACQSC</sequence>
<evidence type="ECO:0000259" key="1">
    <source>
        <dbReference type="PROSITE" id="PS51670"/>
    </source>
</evidence>
<dbReference type="Pfam" id="PF01549">
    <property type="entry name" value="ShK"/>
    <property type="match status" value="2"/>
</dbReference>
<dbReference type="AlphaFoldDB" id="B8C4H6"/>
<name>B8C4H6_THAPS</name>
<dbReference type="EMBL" id="CM000643">
    <property type="protein sequence ID" value="EED91725.1"/>
    <property type="molecule type" value="Genomic_DNA"/>
</dbReference>
<reference evidence="2 3" key="1">
    <citation type="journal article" date="2004" name="Science">
        <title>The genome of the diatom Thalassiosira pseudonana: ecology, evolution, and metabolism.</title>
        <authorList>
            <person name="Armbrust E.V."/>
            <person name="Berges J.A."/>
            <person name="Bowler C."/>
            <person name="Green B.R."/>
            <person name="Martinez D."/>
            <person name="Putnam N.H."/>
            <person name="Zhou S."/>
            <person name="Allen A.E."/>
            <person name="Apt K.E."/>
            <person name="Bechner M."/>
            <person name="Brzezinski M.A."/>
            <person name="Chaal B.K."/>
            <person name="Chiovitti A."/>
            <person name="Davis A.K."/>
            <person name="Demarest M.S."/>
            <person name="Detter J.C."/>
            <person name="Glavina T."/>
            <person name="Goodstein D."/>
            <person name="Hadi M.Z."/>
            <person name="Hellsten U."/>
            <person name="Hildebrand M."/>
            <person name="Jenkins B.D."/>
            <person name="Jurka J."/>
            <person name="Kapitonov V.V."/>
            <person name="Kroger N."/>
            <person name="Lau W.W."/>
            <person name="Lane T.W."/>
            <person name="Larimer F.W."/>
            <person name="Lippmeier J.C."/>
            <person name="Lucas S."/>
            <person name="Medina M."/>
            <person name="Montsant A."/>
            <person name="Obornik M."/>
            <person name="Parker M.S."/>
            <person name="Palenik B."/>
            <person name="Pazour G.J."/>
            <person name="Richardson P.M."/>
            <person name="Rynearson T.A."/>
            <person name="Saito M.A."/>
            <person name="Schwartz D.C."/>
            <person name="Thamatrakoln K."/>
            <person name="Valentin K."/>
            <person name="Vardi A."/>
            <person name="Wilkerson F.P."/>
            <person name="Rokhsar D.S."/>
        </authorList>
    </citation>
    <scope>NUCLEOTIDE SEQUENCE [LARGE SCALE GENOMIC DNA]</scope>
    <source>
        <strain evidence="2 3">CCMP1335</strain>
    </source>
</reference>
<dbReference type="PROSITE" id="PS51670">
    <property type="entry name" value="SHKT"/>
    <property type="match status" value="1"/>
</dbReference>
<dbReference type="InterPro" id="IPR003582">
    <property type="entry name" value="ShKT_dom"/>
</dbReference>
<dbReference type="InParanoid" id="B8C4H6"/>
<dbReference type="SMART" id="SM00254">
    <property type="entry name" value="ShKT"/>
    <property type="match status" value="2"/>
</dbReference>
<organism evidence="2 3">
    <name type="scientific">Thalassiosira pseudonana</name>
    <name type="common">Marine diatom</name>
    <name type="synonym">Cyclotella nana</name>
    <dbReference type="NCBI Taxonomy" id="35128"/>
    <lineage>
        <taxon>Eukaryota</taxon>
        <taxon>Sar</taxon>
        <taxon>Stramenopiles</taxon>
        <taxon>Ochrophyta</taxon>
        <taxon>Bacillariophyta</taxon>
        <taxon>Coscinodiscophyceae</taxon>
        <taxon>Thalassiosirophycidae</taxon>
        <taxon>Thalassiosirales</taxon>
        <taxon>Thalassiosiraceae</taxon>
        <taxon>Thalassiosira</taxon>
    </lineage>
</organism>
<feature type="non-terminal residue" evidence="2">
    <location>
        <position position="95"/>
    </location>
</feature>
<dbReference type="PaxDb" id="35128-Thaps263007"/>
<proteinExistence type="predicted"/>
<gene>
    <name evidence="2" type="ORF">THAPSDRAFT_263007</name>
</gene>
<dbReference type="Proteomes" id="UP000001449">
    <property type="component" value="Chromosome 6"/>
</dbReference>
<accession>B8C4H6</accession>
<dbReference type="GeneID" id="7444589"/>
<feature type="non-terminal residue" evidence="2">
    <location>
        <position position="1"/>
    </location>
</feature>
<dbReference type="HOGENOM" id="CLU_158367_0_0_1"/>
<dbReference type="RefSeq" id="XP_002291618.1">
    <property type="nucleotide sequence ID" value="XM_002291582.1"/>
</dbReference>
<evidence type="ECO:0000313" key="3">
    <source>
        <dbReference type="Proteomes" id="UP000001449"/>
    </source>
</evidence>
<evidence type="ECO:0000313" key="2">
    <source>
        <dbReference type="EMBL" id="EED91725.1"/>
    </source>
</evidence>
<reference evidence="2 3" key="2">
    <citation type="journal article" date="2008" name="Nature">
        <title>The Phaeodactylum genome reveals the evolutionary history of diatom genomes.</title>
        <authorList>
            <person name="Bowler C."/>
            <person name="Allen A.E."/>
            <person name="Badger J.H."/>
            <person name="Grimwood J."/>
            <person name="Jabbari K."/>
            <person name="Kuo A."/>
            <person name="Maheswari U."/>
            <person name="Martens C."/>
            <person name="Maumus F."/>
            <person name="Otillar R.P."/>
            <person name="Rayko E."/>
            <person name="Salamov A."/>
            <person name="Vandepoele K."/>
            <person name="Beszteri B."/>
            <person name="Gruber A."/>
            <person name="Heijde M."/>
            <person name="Katinka M."/>
            <person name="Mock T."/>
            <person name="Valentin K."/>
            <person name="Verret F."/>
            <person name="Berges J.A."/>
            <person name="Brownlee C."/>
            <person name="Cadoret J.P."/>
            <person name="Chiovitti A."/>
            <person name="Choi C.J."/>
            <person name="Coesel S."/>
            <person name="De Martino A."/>
            <person name="Detter J.C."/>
            <person name="Durkin C."/>
            <person name="Falciatore A."/>
            <person name="Fournet J."/>
            <person name="Haruta M."/>
            <person name="Huysman M.J."/>
            <person name="Jenkins B.D."/>
            <person name="Jiroutova K."/>
            <person name="Jorgensen R.E."/>
            <person name="Joubert Y."/>
            <person name="Kaplan A."/>
            <person name="Kroger N."/>
            <person name="Kroth P.G."/>
            <person name="La Roche J."/>
            <person name="Lindquist E."/>
            <person name="Lommer M."/>
            <person name="Martin-Jezequel V."/>
            <person name="Lopez P.J."/>
            <person name="Lucas S."/>
            <person name="Mangogna M."/>
            <person name="McGinnis K."/>
            <person name="Medlin L.K."/>
            <person name="Montsant A."/>
            <person name="Oudot-Le Secq M.P."/>
            <person name="Napoli C."/>
            <person name="Obornik M."/>
            <person name="Parker M.S."/>
            <person name="Petit J.L."/>
            <person name="Porcel B.M."/>
            <person name="Poulsen N."/>
            <person name="Robison M."/>
            <person name="Rychlewski L."/>
            <person name="Rynearson T.A."/>
            <person name="Schmutz J."/>
            <person name="Shapiro H."/>
            <person name="Siaut M."/>
            <person name="Stanley M."/>
            <person name="Sussman M.R."/>
            <person name="Taylor A.R."/>
            <person name="Vardi A."/>
            <person name="von Dassow P."/>
            <person name="Vyverman W."/>
            <person name="Willis A."/>
            <person name="Wyrwicz L.S."/>
            <person name="Rokhsar D.S."/>
            <person name="Weissenbach J."/>
            <person name="Armbrust E.V."/>
            <person name="Green B.R."/>
            <person name="Van de Peer Y."/>
            <person name="Grigoriev I.V."/>
        </authorList>
    </citation>
    <scope>NUCLEOTIDE SEQUENCE [LARGE SCALE GENOMIC DNA]</scope>
    <source>
        <strain evidence="2 3">CCMP1335</strain>
    </source>
</reference>
<keyword evidence="3" id="KW-1185">Reference proteome</keyword>